<dbReference type="Pfam" id="PF13193">
    <property type="entry name" value="AMP-binding_C"/>
    <property type="match status" value="1"/>
</dbReference>
<dbReference type="PANTHER" id="PTHR43201">
    <property type="entry name" value="ACYL-COA SYNTHETASE"/>
    <property type="match status" value="1"/>
</dbReference>
<dbReference type="STRING" id="1343740.M271_46335"/>
<protein>
    <submittedName>
        <fullName evidence="3">Amide synthetase</fullName>
    </submittedName>
</protein>
<accession>A0A0A0NM20</accession>
<dbReference type="InterPro" id="IPR042099">
    <property type="entry name" value="ANL_N_sf"/>
</dbReference>
<feature type="domain" description="AMP-dependent synthetase/ligase" evidence="1">
    <location>
        <begin position="18"/>
        <end position="375"/>
    </location>
</feature>
<dbReference type="AlphaFoldDB" id="A0A0A0NM20"/>
<dbReference type="InterPro" id="IPR045851">
    <property type="entry name" value="AMP-bd_C_sf"/>
</dbReference>
<evidence type="ECO:0000259" key="2">
    <source>
        <dbReference type="Pfam" id="PF13193"/>
    </source>
</evidence>
<dbReference type="InterPro" id="IPR025110">
    <property type="entry name" value="AMP-bd_C"/>
</dbReference>
<organism evidence="3 4">
    <name type="scientific">Streptomyces rapamycinicus (strain ATCC 29253 / DSM 41530 / NRRL 5491 / AYB-994)</name>
    <name type="common">Streptomyces hygroscopicus (strain ATCC 29253)</name>
    <dbReference type="NCBI Taxonomy" id="1343740"/>
    <lineage>
        <taxon>Bacteria</taxon>
        <taxon>Bacillati</taxon>
        <taxon>Actinomycetota</taxon>
        <taxon>Actinomycetes</taxon>
        <taxon>Kitasatosporales</taxon>
        <taxon>Streptomycetaceae</taxon>
        <taxon>Streptomyces</taxon>
        <taxon>Streptomyces violaceusniger group</taxon>
    </lineage>
</organism>
<comment type="caution">
    <text evidence="3">The sequence shown here is derived from an EMBL/GenBank/DDBJ whole genome shotgun (WGS) entry which is preliminary data.</text>
</comment>
<dbReference type="EMBL" id="QYCY01000004">
    <property type="protein sequence ID" value="RLV72535.1"/>
    <property type="molecule type" value="Genomic_DNA"/>
</dbReference>
<dbReference type="PROSITE" id="PS00455">
    <property type="entry name" value="AMP_BINDING"/>
    <property type="match status" value="1"/>
</dbReference>
<evidence type="ECO:0000313" key="3">
    <source>
        <dbReference type="EMBL" id="RLV72535.1"/>
    </source>
</evidence>
<dbReference type="Proteomes" id="UP000281594">
    <property type="component" value="Unassembled WGS sequence"/>
</dbReference>
<dbReference type="GO" id="GO:0031956">
    <property type="term" value="F:medium-chain fatty acid-CoA ligase activity"/>
    <property type="evidence" value="ECO:0007669"/>
    <property type="project" value="TreeGrafter"/>
</dbReference>
<evidence type="ECO:0000259" key="1">
    <source>
        <dbReference type="Pfam" id="PF00501"/>
    </source>
</evidence>
<dbReference type="eggNOG" id="COG0318">
    <property type="taxonomic scope" value="Bacteria"/>
</dbReference>
<dbReference type="CDD" id="cd04433">
    <property type="entry name" value="AFD_class_I"/>
    <property type="match status" value="1"/>
</dbReference>
<sequence>MSPTDNYVRRVLEALSADSERVALLRDDERFTAGEFTRTVVAAAELLRRQTAEEEIPVVAVLTVANTPATIILRYAANLIGATVVHLHSTNAVDPTDQLATRERHEILKKTGATFLAVDEENLSLARELCERLPKPPRLAALGPLGPDVLDLTTGDADAFDLKVVETDPERPAVVLFTSGTSGTPKGVTLPFRVRTLYLRAGLEAPGPITYLSTLPVSHSNGSGADLALASGGTVVLHEGFDASAVLDAVERHRVSALTLTPPQLYMLVDHPAIKDTDLSSIQIISYGGCPAAPARLAEAVEVFGPVLLQFYGTTETSGISVLAPPDHFDPELRFTAGRLTAEVRIRDLEDQRDLPVGEIGEICVRSPFNMLGYWREPELTAETVRDGWVYTGDLGSLDERGYVRLHGRVGEVMKTNGIKVHPTAVENALLTHPDVAQAAVYGVADGDRVEHIHAAVVLRPGGAADFTSLLGHVSGELSPKHVPAAITFHDDLPLTGAGKPDKQRLAAERAEA</sequence>
<dbReference type="GO" id="GO:0006631">
    <property type="term" value="P:fatty acid metabolic process"/>
    <property type="evidence" value="ECO:0007669"/>
    <property type="project" value="TreeGrafter"/>
</dbReference>
<evidence type="ECO:0000313" key="4">
    <source>
        <dbReference type="Proteomes" id="UP000281594"/>
    </source>
</evidence>
<dbReference type="RefSeq" id="WP_020874112.1">
    <property type="nucleotide sequence ID" value="NC_022785.1"/>
</dbReference>
<dbReference type="HOGENOM" id="CLU_000022_59_0_11"/>
<proteinExistence type="predicted"/>
<dbReference type="Gene3D" id="3.40.50.12780">
    <property type="entry name" value="N-terminal domain of ligase-like"/>
    <property type="match status" value="1"/>
</dbReference>
<dbReference type="PANTHER" id="PTHR43201:SF32">
    <property type="entry name" value="2-SUCCINYLBENZOATE--COA LIGASE, CHLOROPLASTIC_PEROXISOMAL"/>
    <property type="match status" value="1"/>
</dbReference>
<dbReference type="KEGG" id="src:M271_46335"/>
<dbReference type="Pfam" id="PF00501">
    <property type="entry name" value="AMP-binding"/>
    <property type="match status" value="1"/>
</dbReference>
<dbReference type="SUPFAM" id="SSF56801">
    <property type="entry name" value="Acetyl-CoA synthetase-like"/>
    <property type="match status" value="1"/>
</dbReference>
<dbReference type="Gene3D" id="3.30.300.30">
    <property type="match status" value="1"/>
</dbReference>
<dbReference type="InterPro" id="IPR000873">
    <property type="entry name" value="AMP-dep_synth/lig_dom"/>
</dbReference>
<dbReference type="InterPro" id="IPR020845">
    <property type="entry name" value="AMP-binding_CS"/>
</dbReference>
<name>A0A0A0NM20_STRRN</name>
<gene>
    <name evidence="3" type="ORF">D3C57_148450</name>
</gene>
<reference evidence="3 4" key="1">
    <citation type="journal article" date="2018" name="J. Biol. Chem.">
        <title>Discovery of the actinoplanic acid pathway in Streptomyces rapamycinicus reveals a genetically conserved synergism with rapamycin.</title>
        <authorList>
            <person name="Mrak P."/>
            <person name="Krastel P."/>
            <person name="Pivk Lukancic P."/>
            <person name="Tao J."/>
            <person name="Pistorius D."/>
            <person name="Moore C.M."/>
        </authorList>
    </citation>
    <scope>NUCLEOTIDE SEQUENCE [LARGE SCALE GENOMIC DNA]</scope>
    <source>
        <strain evidence="3 4">NRRL 5491</strain>
    </source>
</reference>
<feature type="domain" description="AMP-binding enzyme C-terminal" evidence="2">
    <location>
        <begin position="426"/>
        <end position="500"/>
    </location>
</feature>